<keyword evidence="1" id="KW-0560">Oxidoreductase</keyword>
<feature type="domain" description="NADP-dependent oxidoreductase" evidence="3">
    <location>
        <begin position="49"/>
        <end position="260"/>
    </location>
</feature>
<gene>
    <name evidence="4" type="ORF">TSPGSL018_28205</name>
</gene>
<dbReference type="InterPro" id="IPR050523">
    <property type="entry name" value="AKR_Detox_Biosynth"/>
</dbReference>
<dbReference type="SUPFAM" id="SSF51430">
    <property type="entry name" value="NAD(P)-linked oxidoreductase"/>
    <property type="match status" value="1"/>
</dbReference>
<dbReference type="EMBL" id="GBEZ01012193">
    <property type="protein sequence ID" value="JAC73671.1"/>
    <property type="molecule type" value="Transcribed_RNA"/>
</dbReference>
<feature type="region of interest" description="Disordered" evidence="2">
    <location>
        <begin position="372"/>
        <end position="392"/>
    </location>
</feature>
<organism evidence="4">
    <name type="scientific">Tetraselmis sp. GSL018</name>
    <dbReference type="NCBI Taxonomy" id="582737"/>
    <lineage>
        <taxon>Eukaryota</taxon>
        <taxon>Viridiplantae</taxon>
        <taxon>Chlorophyta</taxon>
        <taxon>core chlorophytes</taxon>
        <taxon>Chlorodendrophyceae</taxon>
        <taxon>Chlorodendrales</taxon>
        <taxon>Chlorodendraceae</taxon>
        <taxon>Tetraselmis</taxon>
    </lineage>
</organism>
<evidence type="ECO:0000256" key="1">
    <source>
        <dbReference type="ARBA" id="ARBA00023002"/>
    </source>
</evidence>
<reference evidence="4" key="1">
    <citation type="submission" date="2014-05" db="EMBL/GenBank/DDBJ databases">
        <title>The transcriptome of the halophilic microalga Tetraselmis sp. GSL018 isolated from the Great Salt Lake, Utah.</title>
        <authorList>
            <person name="Jinkerson R.E."/>
            <person name="D'Adamo S."/>
            <person name="Posewitz M.C."/>
        </authorList>
    </citation>
    <scope>NUCLEOTIDE SEQUENCE</scope>
    <source>
        <strain evidence="4">GSL018</strain>
    </source>
</reference>
<proteinExistence type="predicted"/>
<dbReference type="GO" id="GO:0016491">
    <property type="term" value="F:oxidoreductase activity"/>
    <property type="evidence" value="ECO:0007669"/>
    <property type="project" value="UniProtKB-KW"/>
</dbReference>
<dbReference type="AlphaFoldDB" id="A0A061RT13"/>
<feature type="region of interest" description="Disordered" evidence="2">
    <location>
        <begin position="272"/>
        <end position="306"/>
    </location>
</feature>
<dbReference type="Pfam" id="PF00248">
    <property type="entry name" value="Aldo_ket_red"/>
    <property type="match status" value="1"/>
</dbReference>
<feature type="compositionally biased region" description="Basic and acidic residues" evidence="2">
    <location>
        <begin position="272"/>
        <end position="292"/>
    </location>
</feature>
<protein>
    <submittedName>
        <fullName evidence="4">Aldo keto reductase family protein</fullName>
    </submittedName>
</protein>
<dbReference type="PANTHER" id="PTHR43364:SF4">
    <property type="entry name" value="NAD(P)-LINKED OXIDOREDUCTASE SUPERFAMILY PROTEIN"/>
    <property type="match status" value="1"/>
</dbReference>
<dbReference type="InterPro" id="IPR023210">
    <property type="entry name" value="NADP_OxRdtase_dom"/>
</dbReference>
<dbReference type="InterPro" id="IPR036812">
    <property type="entry name" value="NAD(P)_OxRdtase_dom_sf"/>
</dbReference>
<evidence type="ECO:0000259" key="3">
    <source>
        <dbReference type="Pfam" id="PF00248"/>
    </source>
</evidence>
<sequence>MELRVFSPARTPLHSLRSPRVRSQRSSSEHNSSIVTYERLGLSDIMVSNICLGTMTFGEQNSLKEAHQILELAWDKGINFLDTAEMYPIAPRRETQGLTSTIVGEWLKQRDRSSVVVATKVLGHSDRQQWVPASRYVPRGPEKVARVDRESIRAACEAELRRLQTDYIDLLYVHWPDRYVPAFGTHRYRLNRERSAVPFEEQVEAIGALIAEGKVRHWALSNETPYGVMSHVAAADAAGVPRPVALQQSYSLLHREAEGALAELALLPEHARPRTPPMERHGGRRPLREVPRRRPPGWVPDGSVPQPIHAVHVGSVACGCEPLRRDCRGERHDPRPARVRVLRGSVVHPVHHHRRDDGGTVAGEHCCLQLQAGRRRPAGDRQGVPGAPRPCS</sequence>
<evidence type="ECO:0000256" key="2">
    <source>
        <dbReference type="SAM" id="MobiDB-lite"/>
    </source>
</evidence>
<name>A0A061RT13_9CHLO</name>
<dbReference type="PANTHER" id="PTHR43364">
    <property type="entry name" value="NADH-SPECIFIC METHYLGLYOXAL REDUCTASE-RELATED"/>
    <property type="match status" value="1"/>
</dbReference>
<accession>A0A061RT13</accession>
<evidence type="ECO:0000313" key="4">
    <source>
        <dbReference type="EMBL" id="JAC73671.1"/>
    </source>
</evidence>
<dbReference type="Gene3D" id="3.20.20.100">
    <property type="entry name" value="NADP-dependent oxidoreductase domain"/>
    <property type="match status" value="1"/>
</dbReference>